<evidence type="ECO:0000256" key="3">
    <source>
        <dbReference type="ARBA" id="ARBA00022777"/>
    </source>
</evidence>
<keyword evidence="2" id="KW-0479">Metal-binding</keyword>
<dbReference type="GO" id="GO:0046872">
    <property type="term" value="F:metal ion binding"/>
    <property type="evidence" value="ECO:0007669"/>
    <property type="project" value="UniProtKB-KW"/>
</dbReference>
<organism evidence="5 6">
    <name type="scientific">Musa troglodytarum</name>
    <name type="common">fe'i banana</name>
    <dbReference type="NCBI Taxonomy" id="320322"/>
    <lineage>
        <taxon>Eukaryota</taxon>
        <taxon>Viridiplantae</taxon>
        <taxon>Streptophyta</taxon>
        <taxon>Embryophyta</taxon>
        <taxon>Tracheophyta</taxon>
        <taxon>Spermatophyta</taxon>
        <taxon>Magnoliopsida</taxon>
        <taxon>Liliopsida</taxon>
        <taxon>Zingiberales</taxon>
        <taxon>Musaceae</taxon>
        <taxon>Musa</taxon>
    </lineage>
</organism>
<dbReference type="PROSITE" id="PS00583">
    <property type="entry name" value="PFKB_KINASES_1"/>
    <property type="match status" value="1"/>
</dbReference>
<gene>
    <name evidence="5" type="ORF">MUK42_31513</name>
</gene>
<name>A0A9E7K0X6_9LILI</name>
<dbReference type="InterPro" id="IPR011611">
    <property type="entry name" value="PfkB_dom"/>
</dbReference>
<evidence type="ECO:0000256" key="1">
    <source>
        <dbReference type="ARBA" id="ARBA00022679"/>
    </source>
</evidence>
<accession>A0A9E7K0X6</accession>
<dbReference type="AlphaFoldDB" id="A0A9E7K0X6"/>
<keyword evidence="3 5" id="KW-0418">Kinase</keyword>
<dbReference type="Gene3D" id="3.40.1190.20">
    <property type="match status" value="1"/>
</dbReference>
<evidence type="ECO:0000256" key="2">
    <source>
        <dbReference type="ARBA" id="ARBA00022723"/>
    </source>
</evidence>
<dbReference type="Pfam" id="PF00294">
    <property type="entry name" value="PfkB"/>
    <property type="match status" value="2"/>
</dbReference>
<dbReference type="EMBL" id="CP097506">
    <property type="protein sequence ID" value="URD99436.1"/>
    <property type="molecule type" value="Genomic_DNA"/>
</dbReference>
<feature type="domain" description="Carbohydrate kinase PfkB" evidence="4">
    <location>
        <begin position="64"/>
        <end position="293"/>
    </location>
</feature>
<dbReference type="GO" id="GO:0005737">
    <property type="term" value="C:cytoplasm"/>
    <property type="evidence" value="ECO:0007669"/>
    <property type="project" value="TreeGrafter"/>
</dbReference>
<evidence type="ECO:0000313" key="5">
    <source>
        <dbReference type="EMBL" id="URD99436.1"/>
    </source>
</evidence>
<dbReference type="PANTHER" id="PTHR42909">
    <property type="entry name" value="ZGC:136858"/>
    <property type="match status" value="1"/>
</dbReference>
<feature type="domain" description="Carbohydrate kinase PfkB" evidence="4">
    <location>
        <begin position="341"/>
        <end position="396"/>
    </location>
</feature>
<keyword evidence="6" id="KW-1185">Reference proteome</keyword>
<sequence length="424" mass="45425">MGMESAARRRLESIGRHLHPPGILFRDLHLNPVSLTESNAVGSSPVIIGGMILDIHAKPFTDPVPGTTNPGEVQYVSGGVARNIAECMSKLGTRSFMISAVGFDMAGDMLLSYWKSAGLSTEGILQSKSIRTPVVSIVFDSSGELAAAVASVEAVEKFLTPEFIKQFQNYICSAPMLILDANLHPKSIEFACQIAAAAGIPVWFEPVSVKKSTRIATVVNYITCASPNEKELIAMANALSSSKEFKFYCESTKGQRQSVESLFQMLKPAICFLLDKGIKLLVVTLGPDGVFLCVREWPRFKSHDLKSSKLDSLGRMSHEFVDESCSLKQNCTTISGQLGFKSHVFHFPALHASAVSLTGAGDCLVAGILASISSGFDMMQSVAVGIAVAKAAVESETNVPAEFLLHNIAGEAKIILSGVKQLPL</sequence>
<dbReference type="OrthoDB" id="198885at2759"/>
<proteinExistence type="predicted"/>
<dbReference type="GO" id="GO:0016798">
    <property type="term" value="F:hydrolase activity, acting on glycosyl bonds"/>
    <property type="evidence" value="ECO:0007669"/>
    <property type="project" value="TreeGrafter"/>
</dbReference>
<dbReference type="InterPro" id="IPR029056">
    <property type="entry name" value="Ribokinase-like"/>
</dbReference>
<dbReference type="Proteomes" id="UP001055439">
    <property type="component" value="Chromosome 4"/>
</dbReference>
<evidence type="ECO:0000313" key="6">
    <source>
        <dbReference type="Proteomes" id="UP001055439"/>
    </source>
</evidence>
<reference evidence="5" key="1">
    <citation type="submission" date="2022-05" db="EMBL/GenBank/DDBJ databases">
        <title>The Musa troglodytarum L. genome provides insights into the mechanism of non-climacteric behaviour and enrichment of carotenoids.</title>
        <authorList>
            <person name="Wang J."/>
        </authorList>
    </citation>
    <scope>NUCLEOTIDE SEQUENCE</scope>
    <source>
        <tissue evidence="5">Leaf</tissue>
    </source>
</reference>
<dbReference type="GO" id="GO:0016301">
    <property type="term" value="F:kinase activity"/>
    <property type="evidence" value="ECO:0007669"/>
    <property type="project" value="UniProtKB-KW"/>
</dbReference>
<dbReference type="CDD" id="cd01941">
    <property type="entry name" value="YeiC_kinase_like"/>
    <property type="match status" value="1"/>
</dbReference>
<dbReference type="GO" id="GO:0004730">
    <property type="term" value="F:pseudouridylate synthase activity"/>
    <property type="evidence" value="ECO:0007669"/>
    <property type="project" value="TreeGrafter"/>
</dbReference>
<keyword evidence="1" id="KW-0808">Transferase</keyword>
<protein>
    <submittedName>
        <fullName evidence="5">PfkB family carbohydrate kinase</fullName>
    </submittedName>
</protein>
<dbReference type="SUPFAM" id="SSF53613">
    <property type="entry name" value="Ribokinase-like"/>
    <property type="match status" value="1"/>
</dbReference>
<dbReference type="InterPro" id="IPR002173">
    <property type="entry name" value="Carboh/pur_kinase_PfkB_CS"/>
</dbReference>
<evidence type="ECO:0000259" key="4">
    <source>
        <dbReference type="Pfam" id="PF00294"/>
    </source>
</evidence>
<dbReference type="PANTHER" id="PTHR42909:SF1">
    <property type="entry name" value="CARBOHYDRATE KINASE PFKB DOMAIN-CONTAINING PROTEIN"/>
    <property type="match status" value="1"/>
</dbReference>